<dbReference type="AlphaFoldDB" id="F0W7X5"/>
<feature type="transmembrane region" description="Helical" evidence="6">
    <location>
        <begin position="20"/>
        <end position="40"/>
    </location>
</feature>
<keyword evidence="5 6" id="KW-0472">Membrane</keyword>
<evidence type="ECO:0000256" key="2">
    <source>
        <dbReference type="ARBA" id="ARBA00007262"/>
    </source>
</evidence>
<dbReference type="HOGENOM" id="CLU_2089298_0_0_1"/>
<dbReference type="PANTHER" id="PTHR16932:SF18">
    <property type="entry name" value="INTERFERON, ALPHA-INDUCIBLE PROTEIN 27-LIKE 2"/>
    <property type="match status" value="1"/>
</dbReference>
<reference evidence="7" key="1">
    <citation type="journal article" date="2011" name="PLoS Biol.">
        <title>Gene gain and loss during evolution of obligate parasitism in the white rust pathogen of Arabidopsis thaliana.</title>
        <authorList>
            <person name="Kemen E."/>
            <person name="Gardiner A."/>
            <person name="Schultz-Larsen T."/>
            <person name="Kemen A.C."/>
            <person name="Balmuth A.L."/>
            <person name="Robert-Seilaniantz A."/>
            <person name="Bailey K."/>
            <person name="Holub E."/>
            <person name="Studholme D.J."/>
            <person name="Maclean D."/>
            <person name="Jones J.D."/>
        </authorList>
    </citation>
    <scope>NUCLEOTIDE SEQUENCE</scope>
</reference>
<sequence length="117" mass="12526">MEKLSALMKLARRVSSDFPLMAAISYLFAKYGVLFALHLAGFGTEGITFNSVAAKLMSYIAKRTGGRILRGSIVSLLQRIGVIGLGNLAIGISVTAFTIVKMIIGIYSGRTTGLLRQ</sequence>
<dbReference type="EMBL" id="FR824248">
    <property type="protein sequence ID" value="CCA23703.1"/>
    <property type="molecule type" value="Genomic_DNA"/>
</dbReference>
<organism evidence="7">
    <name type="scientific">Albugo laibachii Nc14</name>
    <dbReference type="NCBI Taxonomy" id="890382"/>
    <lineage>
        <taxon>Eukaryota</taxon>
        <taxon>Sar</taxon>
        <taxon>Stramenopiles</taxon>
        <taxon>Oomycota</taxon>
        <taxon>Peronosporomycetes</taxon>
        <taxon>Albuginales</taxon>
        <taxon>Albuginaceae</taxon>
        <taxon>Albugo</taxon>
    </lineage>
</organism>
<keyword evidence="3 6" id="KW-0812">Transmembrane</keyword>
<accession>F0W7X5</accession>
<dbReference type="InterPro" id="IPR009311">
    <property type="entry name" value="IFI6/IFI27-like"/>
</dbReference>
<comment type="similarity">
    <text evidence="2">Belongs to the IFI6/IFI27 family.</text>
</comment>
<dbReference type="PANTHER" id="PTHR16932">
    <property type="entry name" value="INTERFERON ALPHA-INDUCIBLE PROTEIN 27"/>
    <property type="match status" value="1"/>
</dbReference>
<evidence type="ECO:0000256" key="4">
    <source>
        <dbReference type="ARBA" id="ARBA00022989"/>
    </source>
</evidence>
<dbReference type="EMBL" id="FR824077">
    <property type="protein sequence ID" value="CCA17228.1"/>
    <property type="molecule type" value="Genomic_DNA"/>
</dbReference>
<protein>
    <submittedName>
        <fullName evidence="8">AlNc14C203G8753 protein</fullName>
    </submittedName>
    <submittedName>
        <fullName evidence="7">AlNc14C32G2925 protein</fullName>
    </submittedName>
</protein>
<evidence type="ECO:0000256" key="5">
    <source>
        <dbReference type="ARBA" id="ARBA00023136"/>
    </source>
</evidence>
<evidence type="ECO:0000256" key="3">
    <source>
        <dbReference type="ARBA" id="ARBA00022692"/>
    </source>
</evidence>
<evidence type="ECO:0000256" key="6">
    <source>
        <dbReference type="SAM" id="Phobius"/>
    </source>
</evidence>
<evidence type="ECO:0000256" key="1">
    <source>
        <dbReference type="ARBA" id="ARBA00004141"/>
    </source>
</evidence>
<dbReference type="Gene3D" id="6.10.110.10">
    <property type="match status" value="1"/>
</dbReference>
<keyword evidence="4 6" id="KW-1133">Transmembrane helix</keyword>
<dbReference type="GO" id="GO:0016020">
    <property type="term" value="C:membrane"/>
    <property type="evidence" value="ECO:0007669"/>
    <property type="project" value="UniProtKB-SubCell"/>
</dbReference>
<reference evidence="7" key="2">
    <citation type="submission" date="2011-02" db="EMBL/GenBank/DDBJ databases">
        <authorList>
            <person name="MacLean D."/>
        </authorList>
    </citation>
    <scope>NUCLEOTIDE SEQUENCE</scope>
</reference>
<proteinExistence type="inferred from homology"/>
<name>F0W7X5_9STRA</name>
<comment type="subcellular location">
    <subcellularLocation>
        <location evidence="1">Membrane</location>
        <topology evidence="1">Multi-pass membrane protein</topology>
    </subcellularLocation>
</comment>
<feature type="transmembrane region" description="Helical" evidence="6">
    <location>
        <begin position="80"/>
        <end position="107"/>
    </location>
</feature>
<dbReference type="Pfam" id="PF06140">
    <property type="entry name" value="Ifi-6-16"/>
    <property type="match status" value="1"/>
</dbReference>
<evidence type="ECO:0000313" key="7">
    <source>
        <dbReference type="EMBL" id="CCA17228.1"/>
    </source>
</evidence>
<dbReference type="InterPro" id="IPR038213">
    <property type="entry name" value="IFI6/IFI27-like_sf"/>
</dbReference>
<evidence type="ECO:0000313" key="8">
    <source>
        <dbReference type="EMBL" id="CCA23703.1"/>
    </source>
</evidence>
<gene>
    <name evidence="7" type="primary">AlNc14C32G2925</name>
    <name evidence="8" type="synonym">AlNc14C203G8753</name>
    <name evidence="7" type="ORF">ALNC14_033710</name>
    <name evidence="8" type="ORF">ALNC14_098470</name>
</gene>